<evidence type="ECO:0000256" key="8">
    <source>
        <dbReference type="SAM" id="Phobius"/>
    </source>
</evidence>
<comment type="subcellular location">
    <subcellularLocation>
        <location evidence="1">Membrane</location>
        <topology evidence="1">Multi-pass membrane protein</topology>
    </subcellularLocation>
</comment>
<evidence type="ECO:0008006" key="13">
    <source>
        <dbReference type="Google" id="ProtNLM"/>
    </source>
</evidence>
<feature type="domain" description="Sodium/calcium exchanger membrane region" evidence="9">
    <location>
        <begin position="919"/>
        <end position="1065"/>
    </location>
</feature>
<evidence type="ECO:0000259" key="10">
    <source>
        <dbReference type="Pfam" id="PF20152"/>
    </source>
</evidence>
<evidence type="ECO:0000256" key="5">
    <source>
        <dbReference type="ARBA" id="ARBA00022989"/>
    </source>
</evidence>
<name>A0A8H5BSV9_9AGAR</name>
<dbReference type="Gene3D" id="1.20.1420.30">
    <property type="entry name" value="NCX, central ion-binding region"/>
    <property type="match status" value="2"/>
</dbReference>
<dbReference type="GO" id="GO:0008324">
    <property type="term" value="F:monoatomic cation transmembrane transporter activity"/>
    <property type="evidence" value="ECO:0007669"/>
    <property type="project" value="TreeGrafter"/>
</dbReference>
<feature type="transmembrane region" description="Helical" evidence="8">
    <location>
        <begin position="788"/>
        <end position="808"/>
    </location>
</feature>
<dbReference type="PANTHER" id="PTHR12266">
    <property type="entry name" value="NA+/CA2+ K+ INDEPENDENT EXCHANGER"/>
    <property type="match status" value="1"/>
</dbReference>
<evidence type="ECO:0000256" key="1">
    <source>
        <dbReference type="ARBA" id="ARBA00004141"/>
    </source>
</evidence>
<feature type="transmembrane region" description="Helical" evidence="8">
    <location>
        <begin position="379"/>
        <end position="399"/>
    </location>
</feature>
<feature type="region of interest" description="Disordered" evidence="7">
    <location>
        <begin position="678"/>
        <end position="697"/>
    </location>
</feature>
<comment type="caution">
    <text evidence="11">The sequence shown here is derived from an EMBL/GenBank/DDBJ whole genome shotgun (WGS) entry which is preliminary data.</text>
</comment>
<evidence type="ECO:0000256" key="6">
    <source>
        <dbReference type="ARBA" id="ARBA00023136"/>
    </source>
</evidence>
<dbReference type="Pfam" id="PF01699">
    <property type="entry name" value="Na_Ca_ex"/>
    <property type="match status" value="2"/>
</dbReference>
<feature type="transmembrane region" description="Helical" evidence="8">
    <location>
        <begin position="229"/>
        <end position="250"/>
    </location>
</feature>
<feature type="transmembrane region" description="Helical" evidence="8">
    <location>
        <begin position="12"/>
        <end position="35"/>
    </location>
</feature>
<feature type="transmembrane region" description="Helical" evidence="8">
    <location>
        <begin position="1050"/>
        <end position="1067"/>
    </location>
</feature>
<keyword evidence="4 8" id="KW-0812">Transmembrane</keyword>
<feature type="transmembrane region" description="Helical" evidence="8">
    <location>
        <begin position="482"/>
        <end position="501"/>
    </location>
</feature>
<feature type="transmembrane region" description="Helical" evidence="8">
    <location>
        <begin position="938"/>
        <end position="961"/>
    </location>
</feature>
<dbReference type="InterPro" id="IPR044880">
    <property type="entry name" value="NCX_ion-bd_dom_sf"/>
</dbReference>
<keyword evidence="6 8" id="KW-0472">Membrane</keyword>
<dbReference type="InterPro" id="IPR051359">
    <property type="entry name" value="CaCA_antiporter"/>
</dbReference>
<feature type="domain" description="Sodium/calcium exchanger membrane region" evidence="9">
    <location>
        <begin position="386"/>
        <end position="525"/>
    </location>
</feature>
<feature type="transmembrane region" description="Helical" evidence="8">
    <location>
        <begin position="196"/>
        <end position="217"/>
    </location>
</feature>
<keyword evidence="3" id="KW-0813">Transport</keyword>
<dbReference type="GO" id="GO:0016020">
    <property type="term" value="C:membrane"/>
    <property type="evidence" value="ECO:0007669"/>
    <property type="project" value="UniProtKB-SubCell"/>
</dbReference>
<feature type="transmembrane region" description="Helical" evidence="8">
    <location>
        <begin position="47"/>
        <end position="72"/>
    </location>
</feature>
<feature type="transmembrane region" description="Helical" evidence="8">
    <location>
        <begin position="84"/>
        <end position="108"/>
    </location>
</feature>
<feature type="transmembrane region" description="Helical" evidence="8">
    <location>
        <begin position="914"/>
        <end position="932"/>
    </location>
</feature>
<reference evidence="11 12" key="1">
    <citation type="journal article" date="2020" name="ISME J.">
        <title>Uncovering the hidden diversity of litter-decomposition mechanisms in mushroom-forming fungi.</title>
        <authorList>
            <person name="Floudas D."/>
            <person name="Bentzer J."/>
            <person name="Ahren D."/>
            <person name="Johansson T."/>
            <person name="Persson P."/>
            <person name="Tunlid A."/>
        </authorList>
    </citation>
    <scope>NUCLEOTIDE SEQUENCE [LARGE SCALE GENOMIC DNA]</scope>
    <source>
        <strain evidence="11 12">CBS 101986</strain>
    </source>
</reference>
<evidence type="ECO:0000256" key="4">
    <source>
        <dbReference type="ARBA" id="ARBA00022692"/>
    </source>
</evidence>
<sequence>MAPASTTDTFGAMLIGALTTMAIYGITTLQAYFYYMTYPKDGLATKMLVAVIWILDTIHAVFMCHAVHYYLIDGFSNRALLVNGTWTLFASIAVNVLVAFIVQAFFTHRIYLLCSEKSRVWVAGIIGFFVVGHFGFGLSTVVQLALKKRFTLLQEVSLSSVLPFGITTILSDILIAVALCVLLASNRSTFKDTNSIINKLIIYAINRCILTCAVAVVETIVFTVVPNTFYSFAIDFIVGKLYANSLLAVLNSRTKLRSSEGREEYSSTELSTRFIVSSSAVAGHQSDSFQIRTRDGHKNSTSADLEKAVSVGEGEGEMEVRLDVSDPRGSFSAEECAPLQYPLDRQCEHVESSCSDSETVLAISYLKHYFCTDVTLRPLVFTGLVIWTVFLFSTLGISASDFFIPNLSTISHLLGLDESVAGVTLLAFGNGSPDVFSTFSAMRANSGSLAIGELLGAATFIVSCVVGSMCIIKPFQVRRGQFLRDVGFFTLAVAMILVTLWDGAFSTIEAVALIGLYVLYVNVVIVGTWWQRRRDAKRHRELQNRAEYAEEEFEPYMDDPEVPSLVLSSPTNPRTRAISAPTPPRLRMDLPPRDHRSYSRSPSPGRMAQLPHFSLVGALEFRDVVASLRKEAAAQSLDMFDSPVTPYAGGHYHSPVHPRRSPLSSMRNSMDEDALNNLMLGERPRPRGTSPGSDVTLRVEQPPQRDYLAPDAHDDDYFGANVRLSQSMPTILRTPASPSTSVSEVESEEALYTPYTWTQRVMHVLRKSAHILFPTLHTMHKQSILSQLACVLAAPAVLFLTLTLPVVVTPSNERHLPPEKIHTIDPRLVDFEEEGMERLLVAEDVVEEDMHGLRFNKWLMATQCVCGPLFCAKVLFDGIDNELWIIIGTLITGLMAGLLVIIFSEDGRSTPSQLVRCAMGFIVAMVWIMAIADEVVNVLHTFGIIFGLSDSIIGLTIFAVGNSLADLVANMSVAAFAPIMGFSACFGGPMLNILLGVGVSGTYIIQQTSEPYELELTTTLLVSSIGLLFLLATTAIFVPYNDYYLTRRWGIFLIATYAIIMTINIIVELKHGN</sequence>
<dbReference type="GO" id="GO:0006874">
    <property type="term" value="P:intracellular calcium ion homeostasis"/>
    <property type="evidence" value="ECO:0007669"/>
    <property type="project" value="TreeGrafter"/>
</dbReference>
<evidence type="ECO:0000313" key="12">
    <source>
        <dbReference type="Proteomes" id="UP000567179"/>
    </source>
</evidence>
<evidence type="ECO:0000256" key="3">
    <source>
        <dbReference type="ARBA" id="ARBA00022448"/>
    </source>
</evidence>
<dbReference type="Pfam" id="PF20152">
    <property type="entry name" value="DUF6534"/>
    <property type="match status" value="1"/>
</dbReference>
<dbReference type="InterPro" id="IPR004837">
    <property type="entry name" value="NaCa_Exmemb"/>
</dbReference>
<feature type="transmembrane region" description="Helical" evidence="8">
    <location>
        <begin position="162"/>
        <end position="184"/>
    </location>
</feature>
<feature type="transmembrane region" description="Helical" evidence="8">
    <location>
        <begin position="507"/>
        <end position="530"/>
    </location>
</feature>
<evidence type="ECO:0000256" key="2">
    <source>
        <dbReference type="ARBA" id="ARBA00008170"/>
    </source>
</evidence>
<keyword evidence="5 8" id="KW-1133">Transmembrane helix</keyword>
<dbReference type="EMBL" id="JAACJJ010000014">
    <property type="protein sequence ID" value="KAF5327742.1"/>
    <property type="molecule type" value="Genomic_DNA"/>
</dbReference>
<organism evidence="11 12">
    <name type="scientific">Psilocybe cf. subviscida</name>
    <dbReference type="NCBI Taxonomy" id="2480587"/>
    <lineage>
        <taxon>Eukaryota</taxon>
        <taxon>Fungi</taxon>
        <taxon>Dikarya</taxon>
        <taxon>Basidiomycota</taxon>
        <taxon>Agaricomycotina</taxon>
        <taxon>Agaricomycetes</taxon>
        <taxon>Agaricomycetidae</taxon>
        <taxon>Agaricales</taxon>
        <taxon>Agaricineae</taxon>
        <taxon>Strophariaceae</taxon>
        <taxon>Psilocybe</taxon>
    </lineage>
</organism>
<dbReference type="AlphaFoldDB" id="A0A8H5BSV9"/>
<evidence type="ECO:0000259" key="9">
    <source>
        <dbReference type="Pfam" id="PF01699"/>
    </source>
</evidence>
<feature type="transmembrane region" description="Helical" evidence="8">
    <location>
        <begin position="973"/>
        <end position="999"/>
    </location>
</feature>
<feature type="transmembrane region" description="Helical" evidence="8">
    <location>
        <begin position="883"/>
        <end position="902"/>
    </location>
</feature>
<comment type="similarity">
    <text evidence="2">Belongs to the Ca(2+):cation antiporter (CaCA) (TC 2.A.19) family.</text>
</comment>
<gene>
    <name evidence="11" type="ORF">D9619_004846</name>
</gene>
<feature type="transmembrane region" description="Helical" evidence="8">
    <location>
        <begin position="1019"/>
        <end position="1038"/>
    </location>
</feature>
<dbReference type="InterPro" id="IPR045339">
    <property type="entry name" value="DUF6534"/>
</dbReference>
<protein>
    <recommendedName>
        <fullName evidence="13">Sodium/calcium exchanger membrane region domain-containing protein</fullName>
    </recommendedName>
</protein>
<feature type="domain" description="DUF6534" evidence="10">
    <location>
        <begin position="169"/>
        <end position="254"/>
    </location>
</feature>
<feature type="transmembrane region" description="Helical" evidence="8">
    <location>
        <begin position="449"/>
        <end position="470"/>
    </location>
</feature>
<accession>A0A8H5BSV9</accession>
<feature type="region of interest" description="Disordered" evidence="7">
    <location>
        <begin position="566"/>
        <end position="606"/>
    </location>
</feature>
<keyword evidence="12" id="KW-1185">Reference proteome</keyword>
<evidence type="ECO:0000313" key="11">
    <source>
        <dbReference type="EMBL" id="KAF5327742.1"/>
    </source>
</evidence>
<dbReference type="Proteomes" id="UP000567179">
    <property type="component" value="Unassembled WGS sequence"/>
</dbReference>
<feature type="compositionally biased region" description="Basic and acidic residues" evidence="7">
    <location>
        <begin position="586"/>
        <end position="597"/>
    </location>
</feature>
<feature type="transmembrane region" description="Helical" evidence="8">
    <location>
        <begin position="120"/>
        <end position="142"/>
    </location>
</feature>
<proteinExistence type="inferred from homology"/>
<evidence type="ECO:0000256" key="7">
    <source>
        <dbReference type="SAM" id="MobiDB-lite"/>
    </source>
</evidence>
<dbReference type="OrthoDB" id="407410at2759"/>
<dbReference type="PANTHER" id="PTHR12266:SF0">
    <property type="entry name" value="MITOCHONDRIAL SODIUM_CALCIUM EXCHANGER PROTEIN"/>
    <property type="match status" value="1"/>
</dbReference>